<evidence type="ECO:0000256" key="1">
    <source>
        <dbReference type="SAM" id="MobiDB-lite"/>
    </source>
</evidence>
<dbReference type="AlphaFoldDB" id="S0BDP2"/>
<sequence>MEGTFASDGRTTGRTLGERWGPSPPRPSLWYCQSSGPGAGPQSSLIPHTSWVWQSQPATVKCPLSVQCAQGVSGTGATTGPPLFFQVWP</sequence>
<organism evidence="2">
    <name type="scientific">Mus musculus</name>
    <name type="common">Mouse</name>
    <dbReference type="NCBI Taxonomy" id="10090"/>
    <lineage>
        <taxon>Eukaryota</taxon>
        <taxon>Metazoa</taxon>
        <taxon>Chordata</taxon>
        <taxon>Craniata</taxon>
        <taxon>Vertebrata</taxon>
        <taxon>Euteleostomi</taxon>
        <taxon>Mammalia</taxon>
        <taxon>Eutheria</taxon>
        <taxon>Euarchontoglires</taxon>
        <taxon>Glires</taxon>
        <taxon>Rodentia</taxon>
        <taxon>Myomorpha</taxon>
        <taxon>Muroidea</taxon>
        <taxon>Muridae</taxon>
        <taxon>Murinae</taxon>
        <taxon>Mus</taxon>
        <taxon>Mus</taxon>
    </lineage>
</organism>
<feature type="region of interest" description="Disordered" evidence="1">
    <location>
        <begin position="1"/>
        <end position="44"/>
    </location>
</feature>
<accession>S0BDP2</accession>
<reference evidence="2" key="1">
    <citation type="submission" date="2012-03" db="EMBL/GenBank/DDBJ databases">
        <title>Sd is caused by the ectopic expression of Ptf1a induced by the insertion of a transposon.</title>
        <authorList>
            <person name="Semba K."/>
            <person name="Araki K."/>
            <person name="Araki M."/>
            <person name="Yamamura K."/>
        </authorList>
    </citation>
    <scope>NUCLEOTIDE SEQUENCE</scope>
    <source>
        <strain evidence="2">C57BL/6</strain>
    </source>
</reference>
<dbReference type="AGR" id="MGI:3649239"/>
<evidence type="ECO:0000313" key="2">
    <source>
        <dbReference type="EMBL" id="BAN58314.1"/>
    </source>
</evidence>
<dbReference type="MGI" id="MGI:3649239">
    <property type="gene designation" value="Gm13344"/>
</dbReference>
<evidence type="ECO:0000313" key="3">
    <source>
        <dbReference type="MGI" id="MGI:3649239"/>
    </source>
</evidence>
<dbReference type="EMBL" id="AB701678">
    <property type="protein sequence ID" value="BAN58314.1"/>
    <property type="molecule type" value="mRNA"/>
</dbReference>
<proteinExistence type="evidence at transcript level"/>
<feature type="compositionally biased region" description="Low complexity" evidence="1">
    <location>
        <begin position="33"/>
        <end position="44"/>
    </location>
</feature>
<protein>
    <submittedName>
        <fullName evidence="2">Uncharacterized protein</fullName>
    </submittedName>
</protein>
<name>S0BDP2_MOUSE</name>
<gene>
    <name evidence="3" type="primary">Gm13344</name>
    <name evidence="2" type="synonym">BQ</name>
</gene>